<keyword evidence="4" id="KW-1133">Transmembrane helix</keyword>
<evidence type="ECO:0000256" key="1">
    <source>
        <dbReference type="ARBA" id="ARBA00008655"/>
    </source>
</evidence>
<name>A0AAN9VL45_9ORTH</name>
<accession>A0AAN9VL45</accession>
<keyword evidence="3" id="KW-0012">Acyltransferase</keyword>
<dbReference type="Pfam" id="PF01553">
    <property type="entry name" value="Acyltransferase"/>
    <property type="match status" value="1"/>
</dbReference>
<keyword evidence="2" id="KW-0808">Transferase</keyword>
<feature type="domain" description="Phospholipid/glycerol acyltransferase" evidence="5">
    <location>
        <begin position="103"/>
        <end position="223"/>
    </location>
</feature>
<dbReference type="GO" id="GO:0016746">
    <property type="term" value="F:acyltransferase activity"/>
    <property type="evidence" value="ECO:0007669"/>
    <property type="project" value="UniProtKB-KW"/>
</dbReference>
<protein>
    <recommendedName>
        <fullName evidence="5">Phospholipid/glycerol acyltransferase domain-containing protein</fullName>
    </recommendedName>
</protein>
<feature type="transmembrane region" description="Helical" evidence="4">
    <location>
        <begin position="395"/>
        <end position="416"/>
    </location>
</feature>
<dbReference type="SMART" id="SM00563">
    <property type="entry name" value="PlsC"/>
    <property type="match status" value="1"/>
</dbReference>
<dbReference type="PANTHER" id="PTHR10983">
    <property type="entry name" value="1-ACYLGLYCEROL-3-PHOSPHATE ACYLTRANSFERASE-RELATED"/>
    <property type="match status" value="1"/>
</dbReference>
<dbReference type="Proteomes" id="UP001378592">
    <property type="component" value="Unassembled WGS sequence"/>
</dbReference>
<dbReference type="PANTHER" id="PTHR10983:SF16">
    <property type="entry name" value="LYSOCARDIOLIPIN ACYLTRANSFERASE 1"/>
    <property type="match status" value="1"/>
</dbReference>
<dbReference type="CDD" id="cd07990">
    <property type="entry name" value="LPLAT_LCLAT1-like"/>
    <property type="match status" value="1"/>
</dbReference>
<evidence type="ECO:0000256" key="4">
    <source>
        <dbReference type="SAM" id="Phobius"/>
    </source>
</evidence>
<dbReference type="Pfam" id="PF16076">
    <property type="entry name" value="Acyltransf_C"/>
    <property type="match status" value="1"/>
</dbReference>
<comment type="similarity">
    <text evidence="1">Belongs to the 1-acyl-sn-glycerol-3-phosphate acyltransferase family.</text>
</comment>
<feature type="transmembrane region" description="Helical" evidence="4">
    <location>
        <begin position="36"/>
        <end position="58"/>
    </location>
</feature>
<reference evidence="6 7" key="1">
    <citation type="submission" date="2024-03" db="EMBL/GenBank/DDBJ databases">
        <title>The genome assembly and annotation of the cricket Gryllus longicercus Weissman &amp; Gray.</title>
        <authorList>
            <person name="Szrajer S."/>
            <person name="Gray D."/>
            <person name="Ylla G."/>
        </authorList>
    </citation>
    <scope>NUCLEOTIDE SEQUENCE [LARGE SCALE GENOMIC DNA]</scope>
    <source>
        <strain evidence="6">DAG 2021-001</strain>
        <tissue evidence="6">Whole body minus gut</tissue>
    </source>
</reference>
<evidence type="ECO:0000256" key="3">
    <source>
        <dbReference type="ARBA" id="ARBA00023315"/>
    </source>
</evidence>
<evidence type="ECO:0000313" key="7">
    <source>
        <dbReference type="Proteomes" id="UP001378592"/>
    </source>
</evidence>
<dbReference type="InterPro" id="IPR002123">
    <property type="entry name" value="Plipid/glycerol_acylTrfase"/>
</dbReference>
<dbReference type="GO" id="GO:0036149">
    <property type="term" value="P:phosphatidylinositol acyl-chain remodeling"/>
    <property type="evidence" value="ECO:0007669"/>
    <property type="project" value="TreeGrafter"/>
</dbReference>
<feature type="transmembrane region" description="Helical" evidence="4">
    <location>
        <begin position="422"/>
        <end position="444"/>
    </location>
</feature>
<evidence type="ECO:0000313" key="6">
    <source>
        <dbReference type="EMBL" id="KAK7792372.1"/>
    </source>
</evidence>
<evidence type="ECO:0000259" key="5">
    <source>
        <dbReference type="SMART" id="SM00563"/>
    </source>
</evidence>
<evidence type="ECO:0000256" key="2">
    <source>
        <dbReference type="ARBA" id="ARBA00022679"/>
    </source>
</evidence>
<keyword evidence="4" id="KW-0472">Membrane</keyword>
<comment type="caution">
    <text evidence="6">The sequence shown here is derived from an EMBL/GenBank/DDBJ whole genome shotgun (WGS) entry which is preliminary data.</text>
</comment>
<keyword evidence="7" id="KW-1185">Reference proteome</keyword>
<dbReference type="GO" id="GO:0005783">
    <property type="term" value="C:endoplasmic reticulum"/>
    <property type="evidence" value="ECO:0007669"/>
    <property type="project" value="TreeGrafter"/>
</dbReference>
<organism evidence="6 7">
    <name type="scientific">Gryllus longicercus</name>
    <dbReference type="NCBI Taxonomy" id="2509291"/>
    <lineage>
        <taxon>Eukaryota</taxon>
        <taxon>Metazoa</taxon>
        <taxon>Ecdysozoa</taxon>
        <taxon>Arthropoda</taxon>
        <taxon>Hexapoda</taxon>
        <taxon>Insecta</taxon>
        <taxon>Pterygota</taxon>
        <taxon>Neoptera</taxon>
        <taxon>Polyneoptera</taxon>
        <taxon>Orthoptera</taxon>
        <taxon>Ensifera</taxon>
        <taxon>Gryllidea</taxon>
        <taxon>Grylloidea</taxon>
        <taxon>Gryllidae</taxon>
        <taxon>Gryllinae</taxon>
        <taxon>Gryllus</taxon>
    </lineage>
</organism>
<gene>
    <name evidence="6" type="ORF">R5R35_007725</name>
</gene>
<dbReference type="AlphaFoldDB" id="A0AAN9VL45"/>
<dbReference type="SUPFAM" id="SSF69593">
    <property type="entry name" value="Glycerol-3-phosphate (1)-acyltransferase"/>
    <property type="match status" value="1"/>
</dbReference>
<sequence length="458" mass="52943">MLGFLWDPERLGVLLKRLPFLQSGFRWMRGLLFVSLWYGSICAGLLFLYCPLLPLLLFHQRLFRQLTDIVFATWEIYPAALLECLLGIRIVVNGDPVASHEHSLLIMNHRTRTDWNFLWAAMFHASQPLAHRMKFVLKDPIRHIPGPGWVMQLTCFMFIHRNWEQDKHLLAKALDYFCDIKHTCQILLFPEGTDLTESSRRRSHEFAKAHGLKHYTYVLHPKTTGFVFLVQRMRQNQQLDAVYDFTVGYPFHIPQQETDLLKGNFPQEVHFTVRRFANSSLPGEDSELRKWLSDVWCEKERTLHDFYSCGHFKQNFPPAKFQKADTPTSLPDLASNEIPSGALNIKSSSPEYMLPSPDYSQLDTVPSSSNTSSSYREESNISRSFKGQPLSHSSALYLSLLFWTLLSLLLVLGLALSHLMRIWVAVNCILFVTLSIFTEGTHLIEISLFRLKQKYFAG</sequence>
<keyword evidence="4" id="KW-0812">Transmembrane</keyword>
<proteinExistence type="inferred from homology"/>
<dbReference type="InterPro" id="IPR032098">
    <property type="entry name" value="Acyltransf_C"/>
</dbReference>
<dbReference type="EMBL" id="JAZDUA010000451">
    <property type="protein sequence ID" value="KAK7792372.1"/>
    <property type="molecule type" value="Genomic_DNA"/>
</dbReference>